<feature type="region of interest" description="Disordered" evidence="1">
    <location>
        <begin position="43"/>
        <end position="66"/>
    </location>
</feature>
<reference evidence="2" key="1">
    <citation type="journal article" date="2002" name="Nature">
        <title>The genome sequence and structure of rice chromosome 1.</title>
        <authorList>
            <person name="Sasaki T."/>
            <person name="Matsumoto T."/>
            <person name="Yamamoto K."/>
            <person name="Sakata K."/>
            <person name="Baba T."/>
            <person name="Katayose Y."/>
            <person name="Wu J."/>
            <person name="Niimura Y."/>
            <person name="Cheng Z."/>
            <person name="Nagamura Y."/>
            <person name="Antonio B.A."/>
            <person name="Kanamori H."/>
            <person name="Hosokawa S."/>
            <person name="Masukawa M."/>
            <person name="Arikawa K."/>
            <person name="Chiden Y."/>
            <person name="Hayashi M."/>
            <person name="Okamoto M."/>
            <person name="Ando T."/>
            <person name="Aoki H."/>
            <person name="Arita K."/>
            <person name="Hamada M."/>
            <person name="Harada C."/>
            <person name="Hijishita S."/>
            <person name="Honda M."/>
            <person name="Ichikawa Y."/>
            <person name="Idonuma A."/>
            <person name="Iijima M."/>
            <person name="Ikeda M."/>
            <person name="Ikeno M."/>
            <person name="Itoh S."/>
            <person name="Itoh T."/>
            <person name="Itoh Y."/>
            <person name="Itoh Y."/>
            <person name="Iwabuchi A."/>
            <person name="Kamiya K."/>
            <person name="Karasawa W."/>
            <person name="Katagiri S."/>
            <person name="Kikuta A."/>
            <person name="Kobayashi N."/>
            <person name="Kono I."/>
            <person name="Machita K."/>
            <person name="Maehara T."/>
            <person name="Mizuno H."/>
            <person name="Mizubayashi T."/>
            <person name="Mukai Y."/>
            <person name="Nagasaki H."/>
            <person name="Nakashima M."/>
            <person name="Nakama Y."/>
            <person name="Nakamichi Y."/>
            <person name="Nakamura M."/>
            <person name="Namiki N."/>
            <person name="Negishi M."/>
            <person name="Ohta I."/>
            <person name="Ono N."/>
            <person name="Saji S."/>
            <person name="Sakai K."/>
            <person name="Shibata M."/>
            <person name="Shimokawa T."/>
            <person name="Shomura A."/>
            <person name="Song J."/>
            <person name="Takazaki Y."/>
            <person name="Terasawa K."/>
            <person name="Tsuji K."/>
            <person name="Waki K."/>
            <person name="Yamagata H."/>
            <person name="Yamane H."/>
            <person name="Yoshiki S."/>
            <person name="Yoshihara R."/>
            <person name="Yukawa K."/>
            <person name="Zhong H."/>
            <person name="Iwama H."/>
            <person name="Endo T."/>
            <person name="Ito H."/>
            <person name="Hahn J.H."/>
            <person name="Kim H.I."/>
            <person name="Eun M.Y."/>
            <person name="Yano M."/>
            <person name="Jiang J."/>
            <person name="Gojobori T."/>
        </authorList>
    </citation>
    <scope>NUCLEOTIDE SEQUENCE [LARGE SCALE GENOMIC DNA]</scope>
</reference>
<dbReference type="Gramene" id="Os01t0745700-02">
    <property type="protein sequence ID" value="Os01t0745700-02"/>
    <property type="gene ID" value="Os01g0745700"/>
</dbReference>
<feature type="compositionally biased region" description="Basic and acidic residues" evidence="1">
    <location>
        <begin position="48"/>
        <end position="60"/>
    </location>
</feature>
<proteinExistence type="predicted"/>
<evidence type="ECO:0000256" key="1">
    <source>
        <dbReference type="SAM" id="MobiDB-lite"/>
    </source>
</evidence>
<protein>
    <submittedName>
        <fullName evidence="2">Uncharacterized protein</fullName>
    </submittedName>
</protein>
<name>A0A9K3Y6L7_ORYSJ</name>
<dbReference type="EMBL" id="AP003376">
    <property type="protein sequence ID" value="BAD87528.1"/>
    <property type="molecule type" value="Genomic_DNA"/>
</dbReference>
<evidence type="ECO:0000313" key="2">
    <source>
        <dbReference type="EMBL" id="BAD87528.1"/>
    </source>
</evidence>
<accession>A0A9K3Y6L7</accession>
<dbReference type="Proteomes" id="UP000817658">
    <property type="component" value="Chromosome 1"/>
</dbReference>
<gene>
    <name evidence="2" type="primary">OSJNBa0014K08.27-2</name>
</gene>
<dbReference type="AlphaFoldDB" id="A0A9K3Y6L7"/>
<organism evidence="2">
    <name type="scientific">Oryza sativa subsp. japonica</name>
    <name type="common">Rice</name>
    <dbReference type="NCBI Taxonomy" id="39947"/>
    <lineage>
        <taxon>Eukaryota</taxon>
        <taxon>Viridiplantae</taxon>
        <taxon>Streptophyta</taxon>
        <taxon>Embryophyta</taxon>
        <taxon>Tracheophyta</taxon>
        <taxon>Spermatophyta</taxon>
        <taxon>Magnoliopsida</taxon>
        <taxon>Liliopsida</taxon>
        <taxon>Poales</taxon>
        <taxon>Poaceae</taxon>
        <taxon>BOP clade</taxon>
        <taxon>Oryzoideae</taxon>
        <taxon>Oryzeae</taxon>
        <taxon>Oryzinae</taxon>
        <taxon>Oryza</taxon>
        <taxon>Oryza sativa</taxon>
    </lineage>
</organism>
<sequence length="137" mass="14416">MEVTAEFGGAYYGGAAGREKKALQQGCGDHFAVDDLLVLPYGEEDETTREGEATGGKEEAAGFGNASADSSTITALDSCSNSFGLADGDFPGELCEPVNSLATFCLVNYLGFCSRGANHFWQLLHITSSEIVVPFIC</sequence>